<gene>
    <name evidence="3" type="ORF">SAMN04488090_1404</name>
</gene>
<feature type="region of interest" description="Disordered" evidence="1">
    <location>
        <begin position="74"/>
        <end position="137"/>
    </location>
</feature>
<dbReference type="AlphaFoldDB" id="A0A1G9LG92"/>
<feature type="compositionally biased region" description="Pro residues" evidence="1">
    <location>
        <begin position="79"/>
        <end position="122"/>
    </location>
</feature>
<organism evidence="3 4">
    <name type="scientific">Siphonobacter aquaeclarae</name>
    <dbReference type="NCBI Taxonomy" id="563176"/>
    <lineage>
        <taxon>Bacteria</taxon>
        <taxon>Pseudomonadati</taxon>
        <taxon>Bacteroidota</taxon>
        <taxon>Cytophagia</taxon>
        <taxon>Cytophagales</taxon>
        <taxon>Cytophagaceae</taxon>
        <taxon>Siphonobacter</taxon>
    </lineage>
</organism>
<accession>A0A1G9LG92</accession>
<dbReference type="EMBL" id="FNGS01000002">
    <property type="protein sequence ID" value="SDL60896.1"/>
    <property type="molecule type" value="Genomic_DNA"/>
</dbReference>
<feature type="signal peptide" evidence="2">
    <location>
        <begin position="1"/>
        <end position="17"/>
    </location>
</feature>
<dbReference type="STRING" id="563176.SAMN04488090_1404"/>
<evidence type="ECO:0000313" key="4">
    <source>
        <dbReference type="Proteomes" id="UP000198901"/>
    </source>
</evidence>
<dbReference type="OrthoDB" id="953639at2"/>
<sequence>MKHVLIALSLLSLPALAQKRSNLSSSISDDGKTLHIDIHGTVDGREIRYDHTHAVEGLSSDEKHKLVSDAYTSLGLEPPAKPKPPVPPSPPSPPIPPAGPLSPPSPPTPPSGPPAPPVPPVPAYEIPRDASLLIDEDSREMRVTIERTTNGKRKVLQKTFDIRGKSDAEKRRLIESFGKEFDKN</sequence>
<evidence type="ECO:0000256" key="2">
    <source>
        <dbReference type="SAM" id="SignalP"/>
    </source>
</evidence>
<evidence type="ECO:0000256" key="1">
    <source>
        <dbReference type="SAM" id="MobiDB-lite"/>
    </source>
</evidence>
<reference evidence="3 4" key="1">
    <citation type="submission" date="2016-10" db="EMBL/GenBank/DDBJ databases">
        <authorList>
            <person name="de Groot N.N."/>
        </authorList>
    </citation>
    <scope>NUCLEOTIDE SEQUENCE [LARGE SCALE GENOMIC DNA]</scope>
    <source>
        <strain evidence="3 4">DSM 21668</strain>
    </source>
</reference>
<feature type="chain" id="PRO_5011546553" evidence="2">
    <location>
        <begin position="18"/>
        <end position="184"/>
    </location>
</feature>
<dbReference type="RefSeq" id="WP_143011045.1">
    <property type="nucleotide sequence ID" value="NZ_FNGS01000002.1"/>
</dbReference>
<keyword evidence="2" id="KW-0732">Signal</keyword>
<proteinExistence type="predicted"/>
<keyword evidence="4" id="KW-1185">Reference proteome</keyword>
<name>A0A1G9LG92_9BACT</name>
<evidence type="ECO:0000313" key="3">
    <source>
        <dbReference type="EMBL" id="SDL60896.1"/>
    </source>
</evidence>
<protein>
    <submittedName>
        <fullName evidence="3">Uncharacterized protein</fullName>
    </submittedName>
</protein>
<dbReference type="Proteomes" id="UP000198901">
    <property type="component" value="Unassembled WGS sequence"/>
</dbReference>